<dbReference type="RefSeq" id="WP_057979564.1">
    <property type="nucleotide sequence ID" value="NZ_LKHP01000020.1"/>
</dbReference>
<dbReference type="PATRIC" id="fig|908809.3.peg.2269"/>
<dbReference type="PRINTS" id="PR00151">
    <property type="entry name" value="PORPHBDMNASE"/>
</dbReference>
<keyword evidence="4 7" id="KW-0808">Transferase</keyword>
<dbReference type="AlphaFoldDB" id="A0A0R3JXS2"/>
<evidence type="ECO:0000256" key="6">
    <source>
        <dbReference type="ARBA" id="ARBA00048169"/>
    </source>
</evidence>
<organism evidence="10 11">
    <name type="scientific">Caloramator mitchellensis</name>
    <dbReference type="NCBI Taxonomy" id="908809"/>
    <lineage>
        <taxon>Bacteria</taxon>
        <taxon>Bacillati</taxon>
        <taxon>Bacillota</taxon>
        <taxon>Clostridia</taxon>
        <taxon>Eubacteriales</taxon>
        <taxon>Clostridiaceae</taxon>
        <taxon>Caloramator</taxon>
    </lineage>
</organism>
<dbReference type="SUPFAM" id="SSF53850">
    <property type="entry name" value="Periplasmic binding protein-like II"/>
    <property type="match status" value="1"/>
</dbReference>
<dbReference type="NCBIfam" id="TIGR00212">
    <property type="entry name" value="hemC"/>
    <property type="match status" value="1"/>
</dbReference>
<keyword evidence="11" id="KW-1185">Reference proteome</keyword>
<dbReference type="InterPro" id="IPR022417">
    <property type="entry name" value="Porphobilin_deaminase_N"/>
</dbReference>
<evidence type="ECO:0000313" key="10">
    <source>
        <dbReference type="EMBL" id="KRQ85908.1"/>
    </source>
</evidence>
<sequence>MIRVATRKSSLAEIQTDIVIDILKQKLNIDCVKHFYTTKGDKILDVSLDKIGGKGLFIKEIEIALLNGEVDIAVHSLKDVPTELEEQFEIVATPIREDARDAFVSMKGLKFQELKRGARIGTSSIRRAKMLKNLRDDIEIVPIRGNVQTRIDKIERENLDGVVLAAAGLKRLGLEGIITEYFDVDEMVPACGQGAIAVEILKSNPLKNLISKIDDEDVRICTAAERNIMTILKGGCHSAVGAYAKIINDKIEIIAVNDVDGRLKKGKITGDKKDYIKISEEIAKSLL</sequence>
<comment type="cofactor">
    <cofactor evidence="7">
        <name>dipyrromethane</name>
        <dbReference type="ChEBI" id="CHEBI:60342"/>
    </cofactor>
    <text evidence="7">Binds 1 dipyrromethane group covalently.</text>
</comment>
<evidence type="ECO:0000313" key="11">
    <source>
        <dbReference type="Proteomes" id="UP000052015"/>
    </source>
</evidence>
<dbReference type="Pfam" id="PF01379">
    <property type="entry name" value="Porphobil_deam"/>
    <property type="match status" value="1"/>
</dbReference>
<keyword evidence="5 7" id="KW-0627">Porphyrin biosynthesis</keyword>
<dbReference type="Gene3D" id="3.30.160.40">
    <property type="entry name" value="Porphobilinogen deaminase, C-terminal domain"/>
    <property type="match status" value="1"/>
</dbReference>
<evidence type="ECO:0000256" key="1">
    <source>
        <dbReference type="ARBA" id="ARBA00002869"/>
    </source>
</evidence>
<evidence type="ECO:0000256" key="7">
    <source>
        <dbReference type="HAMAP-Rule" id="MF_00260"/>
    </source>
</evidence>
<evidence type="ECO:0000256" key="5">
    <source>
        <dbReference type="ARBA" id="ARBA00023244"/>
    </source>
</evidence>
<evidence type="ECO:0000256" key="3">
    <source>
        <dbReference type="ARBA" id="ARBA00011245"/>
    </source>
</evidence>
<comment type="catalytic activity">
    <reaction evidence="6 7">
        <text>4 porphobilinogen + H2O = hydroxymethylbilane + 4 NH4(+)</text>
        <dbReference type="Rhea" id="RHEA:13185"/>
        <dbReference type="ChEBI" id="CHEBI:15377"/>
        <dbReference type="ChEBI" id="CHEBI:28938"/>
        <dbReference type="ChEBI" id="CHEBI:57845"/>
        <dbReference type="ChEBI" id="CHEBI:58126"/>
        <dbReference type="EC" id="2.5.1.61"/>
    </reaction>
</comment>
<dbReference type="OrthoDB" id="9810298at2"/>
<feature type="modified residue" description="S-(dipyrrolylmethanemethyl)cysteine" evidence="7">
    <location>
        <position position="236"/>
    </location>
</feature>
<dbReference type="STRING" id="908809.ABG79_02282"/>
<dbReference type="InterPro" id="IPR022418">
    <property type="entry name" value="Porphobilinogen_deaminase_C"/>
</dbReference>
<accession>A0A0R3JXS2</accession>
<comment type="miscellaneous">
    <text evidence="7">The porphobilinogen subunits are added to the dipyrromethane group.</text>
</comment>
<evidence type="ECO:0000256" key="2">
    <source>
        <dbReference type="ARBA" id="ARBA00005638"/>
    </source>
</evidence>
<gene>
    <name evidence="7 10" type="primary">hemC</name>
    <name evidence="10" type="ORF">ABG79_02282</name>
</gene>
<comment type="caution">
    <text evidence="10">The sequence shown here is derived from an EMBL/GenBank/DDBJ whole genome shotgun (WGS) entry which is preliminary data.</text>
</comment>
<dbReference type="SUPFAM" id="SSF54782">
    <property type="entry name" value="Porphobilinogen deaminase (hydroxymethylbilane synthase), C-terminal domain"/>
    <property type="match status" value="1"/>
</dbReference>
<dbReference type="GO" id="GO:0006782">
    <property type="term" value="P:protoporphyrinogen IX biosynthetic process"/>
    <property type="evidence" value="ECO:0007669"/>
    <property type="project" value="UniProtKB-UniRule"/>
</dbReference>
<evidence type="ECO:0000259" key="9">
    <source>
        <dbReference type="Pfam" id="PF03900"/>
    </source>
</evidence>
<reference evidence="10 11" key="1">
    <citation type="submission" date="2015-09" db="EMBL/GenBank/DDBJ databases">
        <title>Draft genome sequence of a Caloramator mitchellensis, a moderate thermophile from the Great Artesian Basin of Australia.</title>
        <authorList>
            <person name="Patel B.K."/>
        </authorList>
    </citation>
    <scope>NUCLEOTIDE SEQUENCE [LARGE SCALE GENOMIC DNA]</scope>
    <source>
        <strain evidence="10 11">VF08</strain>
    </source>
</reference>
<dbReference type="HAMAP" id="MF_00260">
    <property type="entry name" value="Porphobil_deam"/>
    <property type="match status" value="1"/>
</dbReference>
<dbReference type="PANTHER" id="PTHR11557:SF0">
    <property type="entry name" value="PORPHOBILINOGEN DEAMINASE"/>
    <property type="match status" value="1"/>
</dbReference>
<dbReference type="Pfam" id="PF03900">
    <property type="entry name" value="Porphobil_deamC"/>
    <property type="match status" value="1"/>
</dbReference>
<evidence type="ECO:0000259" key="8">
    <source>
        <dbReference type="Pfam" id="PF01379"/>
    </source>
</evidence>
<dbReference type="GO" id="GO:0004418">
    <property type="term" value="F:hydroxymethylbilane synthase activity"/>
    <property type="evidence" value="ECO:0007669"/>
    <property type="project" value="UniProtKB-UniRule"/>
</dbReference>
<dbReference type="GO" id="GO:0005737">
    <property type="term" value="C:cytoplasm"/>
    <property type="evidence" value="ECO:0007669"/>
    <property type="project" value="UniProtKB-UniRule"/>
</dbReference>
<dbReference type="InterPro" id="IPR036803">
    <property type="entry name" value="Porphobilinogen_deaminase_C_sf"/>
</dbReference>
<feature type="domain" description="Porphobilinogen deaminase C-terminal" evidence="9">
    <location>
        <begin position="220"/>
        <end position="287"/>
    </location>
</feature>
<comment type="subunit">
    <text evidence="3 7">Monomer.</text>
</comment>
<comment type="function">
    <text evidence="1 7">Tetrapolymerization of the monopyrrole PBG into the hydroxymethylbilane pre-uroporphyrinogen in several discrete steps.</text>
</comment>
<dbReference type="EC" id="2.5.1.61" evidence="7"/>
<dbReference type="Gene3D" id="3.40.190.10">
    <property type="entry name" value="Periplasmic binding protein-like II"/>
    <property type="match status" value="2"/>
</dbReference>
<dbReference type="InterPro" id="IPR000860">
    <property type="entry name" value="HemC"/>
</dbReference>
<evidence type="ECO:0000256" key="4">
    <source>
        <dbReference type="ARBA" id="ARBA00022679"/>
    </source>
</evidence>
<name>A0A0R3JXS2_CALMK</name>
<dbReference type="PROSITE" id="PS00533">
    <property type="entry name" value="PORPHOBILINOGEN_DEAM"/>
    <property type="match status" value="1"/>
</dbReference>
<dbReference type="PANTHER" id="PTHR11557">
    <property type="entry name" value="PORPHOBILINOGEN DEAMINASE"/>
    <property type="match status" value="1"/>
</dbReference>
<feature type="domain" description="Porphobilinogen deaminase N-terminal" evidence="8">
    <location>
        <begin position="2"/>
        <end position="203"/>
    </location>
</feature>
<protein>
    <recommendedName>
        <fullName evidence="7">Porphobilinogen deaminase</fullName>
        <shortName evidence="7">PBG</shortName>
        <ecNumber evidence="7">2.5.1.61</ecNumber>
    </recommendedName>
    <alternativeName>
        <fullName evidence="7">Hydroxymethylbilane synthase</fullName>
        <shortName evidence="7">HMBS</shortName>
    </alternativeName>
    <alternativeName>
        <fullName evidence="7">Pre-uroporphyrinogen synthase</fullName>
    </alternativeName>
</protein>
<dbReference type="FunFam" id="3.40.190.10:FF:000005">
    <property type="entry name" value="Porphobilinogen deaminase"/>
    <property type="match status" value="1"/>
</dbReference>
<dbReference type="PIRSF" id="PIRSF001438">
    <property type="entry name" value="4pyrrol_synth_OHMeBilane_synth"/>
    <property type="match status" value="1"/>
</dbReference>
<proteinExistence type="inferred from homology"/>
<dbReference type="EMBL" id="LKHP01000020">
    <property type="protein sequence ID" value="KRQ85908.1"/>
    <property type="molecule type" value="Genomic_DNA"/>
</dbReference>
<dbReference type="InterPro" id="IPR022419">
    <property type="entry name" value="Porphobilin_deaminase_cofac_BS"/>
</dbReference>
<dbReference type="Proteomes" id="UP000052015">
    <property type="component" value="Unassembled WGS sequence"/>
</dbReference>
<comment type="similarity">
    <text evidence="2 7">Belongs to the HMBS family.</text>
</comment>